<dbReference type="SUPFAM" id="SSF52009">
    <property type="entry name" value="Phosphohistidine domain"/>
    <property type="match status" value="1"/>
</dbReference>
<dbReference type="InterPro" id="IPR040442">
    <property type="entry name" value="Pyrv_kinase-like_dom_sf"/>
</dbReference>
<dbReference type="InterPro" id="IPR015813">
    <property type="entry name" value="Pyrv/PenolPyrv_kinase-like_dom"/>
</dbReference>
<dbReference type="Gene3D" id="1.10.274.10">
    <property type="entry name" value="PtsI, HPr-binding domain"/>
    <property type="match status" value="1"/>
</dbReference>
<dbReference type="EC" id="2.7.3.9" evidence="6 17"/>
<dbReference type="Pfam" id="PF00391">
    <property type="entry name" value="PEP-utilizers"/>
    <property type="match status" value="1"/>
</dbReference>
<comment type="catalytic activity">
    <reaction evidence="1 17">
        <text>L-histidyl-[protein] + phosphoenolpyruvate = N(pros)-phospho-L-histidyl-[protein] + pyruvate</text>
        <dbReference type="Rhea" id="RHEA:23880"/>
        <dbReference type="Rhea" id="RHEA-COMP:9745"/>
        <dbReference type="Rhea" id="RHEA-COMP:9746"/>
        <dbReference type="ChEBI" id="CHEBI:15361"/>
        <dbReference type="ChEBI" id="CHEBI:29979"/>
        <dbReference type="ChEBI" id="CHEBI:58702"/>
        <dbReference type="ChEBI" id="CHEBI:64837"/>
        <dbReference type="EC" id="2.7.3.9"/>
    </reaction>
</comment>
<evidence type="ECO:0000313" key="22">
    <source>
        <dbReference type="Proteomes" id="UP001575105"/>
    </source>
</evidence>
<comment type="cofactor">
    <cofactor evidence="2 17">
        <name>Mg(2+)</name>
        <dbReference type="ChEBI" id="CHEBI:18420"/>
    </cofactor>
</comment>
<evidence type="ECO:0000256" key="15">
    <source>
        <dbReference type="ARBA" id="ARBA00022842"/>
    </source>
</evidence>
<dbReference type="InterPro" id="IPR008279">
    <property type="entry name" value="PEP-util_enz_mobile_dom"/>
</dbReference>
<accession>A0ABV4U0L8</accession>
<evidence type="ECO:0000256" key="4">
    <source>
        <dbReference type="ARBA" id="ARBA00004496"/>
    </source>
</evidence>
<evidence type="ECO:0000313" key="21">
    <source>
        <dbReference type="EMBL" id="MFA9477140.1"/>
    </source>
</evidence>
<evidence type="ECO:0000256" key="5">
    <source>
        <dbReference type="ARBA" id="ARBA00007837"/>
    </source>
</evidence>
<dbReference type="InterPro" id="IPR006318">
    <property type="entry name" value="PTS_EI-like"/>
</dbReference>
<keyword evidence="9 17" id="KW-0963">Cytoplasm</keyword>
<keyword evidence="13 17" id="KW-0479">Metal-binding</keyword>
<feature type="domain" description="Phosphotransferase system enzyme I N-terminal" evidence="20">
    <location>
        <begin position="5"/>
        <end position="128"/>
    </location>
</feature>
<dbReference type="PRINTS" id="PR01736">
    <property type="entry name" value="PHPHTRNFRASE"/>
</dbReference>
<dbReference type="Gene3D" id="3.50.30.10">
    <property type="entry name" value="Phosphohistidine domain"/>
    <property type="match status" value="1"/>
</dbReference>
<dbReference type="InterPro" id="IPR008731">
    <property type="entry name" value="PTS_EIN"/>
</dbReference>
<dbReference type="NCBIfam" id="TIGR01417">
    <property type="entry name" value="PTS_I_fam"/>
    <property type="match status" value="1"/>
</dbReference>
<evidence type="ECO:0000259" key="20">
    <source>
        <dbReference type="Pfam" id="PF05524"/>
    </source>
</evidence>
<dbReference type="InterPro" id="IPR050499">
    <property type="entry name" value="PEP-utilizing_PTS_enzyme"/>
</dbReference>
<evidence type="ECO:0000256" key="6">
    <source>
        <dbReference type="ARBA" id="ARBA00012232"/>
    </source>
</evidence>
<keyword evidence="8 17" id="KW-0813">Transport</keyword>
<dbReference type="InterPro" id="IPR036618">
    <property type="entry name" value="PtsI_HPr-bd_sf"/>
</dbReference>
<evidence type="ECO:0000256" key="16">
    <source>
        <dbReference type="ARBA" id="ARBA00033235"/>
    </source>
</evidence>
<evidence type="ECO:0000256" key="1">
    <source>
        <dbReference type="ARBA" id="ARBA00000683"/>
    </source>
</evidence>
<evidence type="ECO:0000256" key="17">
    <source>
        <dbReference type="PIRNR" id="PIRNR000732"/>
    </source>
</evidence>
<evidence type="ECO:0000256" key="3">
    <source>
        <dbReference type="ARBA" id="ARBA00002728"/>
    </source>
</evidence>
<dbReference type="RefSeq" id="WP_425344061.1">
    <property type="nucleotide sequence ID" value="NZ_JBGUBD010000001.1"/>
</dbReference>
<evidence type="ECO:0000256" key="8">
    <source>
        <dbReference type="ARBA" id="ARBA00022448"/>
    </source>
</evidence>
<gene>
    <name evidence="21" type="primary">ptsP</name>
    <name evidence="21" type="ORF">ACERK3_02415</name>
</gene>
<dbReference type="SUPFAM" id="SSF51621">
    <property type="entry name" value="Phosphoenolpyruvate/pyruvate domain"/>
    <property type="match status" value="1"/>
</dbReference>
<keyword evidence="22" id="KW-1185">Reference proteome</keyword>
<organism evidence="21 22">
    <name type="scientific">Natronomicrosphaera hydrolytica</name>
    <dbReference type="NCBI Taxonomy" id="3242702"/>
    <lineage>
        <taxon>Bacteria</taxon>
        <taxon>Pseudomonadati</taxon>
        <taxon>Planctomycetota</taxon>
        <taxon>Phycisphaerae</taxon>
        <taxon>Phycisphaerales</taxon>
        <taxon>Phycisphaeraceae</taxon>
        <taxon>Natronomicrosphaera</taxon>
    </lineage>
</organism>
<dbReference type="Proteomes" id="UP001575105">
    <property type="component" value="Unassembled WGS sequence"/>
</dbReference>
<keyword evidence="15 17" id="KW-0460">Magnesium</keyword>
<dbReference type="InterPro" id="IPR000121">
    <property type="entry name" value="PEP_util_C"/>
</dbReference>
<dbReference type="Pfam" id="PF02896">
    <property type="entry name" value="PEP-utilizers_C"/>
    <property type="match status" value="1"/>
</dbReference>
<reference evidence="21 22" key="1">
    <citation type="submission" date="2024-08" db="EMBL/GenBank/DDBJ databases">
        <title>Whole-genome sequencing of halo(alkali)philic microorganisms from hypersaline lakes.</title>
        <authorList>
            <person name="Sorokin D.Y."/>
            <person name="Merkel A.Y."/>
            <person name="Messina E."/>
            <person name="Yakimov M."/>
        </authorList>
    </citation>
    <scope>NUCLEOTIDE SEQUENCE [LARGE SCALE GENOMIC DNA]</scope>
    <source>
        <strain evidence="21 22">AB-hyl4</strain>
    </source>
</reference>
<feature type="domain" description="PEP-utilising enzyme C-terminal" evidence="19">
    <location>
        <begin position="255"/>
        <end position="547"/>
    </location>
</feature>
<dbReference type="PANTHER" id="PTHR46244">
    <property type="entry name" value="PHOSPHOENOLPYRUVATE-PROTEIN PHOSPHOTRANSFERASE"/>
    <property type="match status" value="1"/>
</dbReference>
<sequence length="590" mass="65233">MQIKKGIPVSPGVAIYPALVLDAEDQPIPRRSVSASRVPHEHERLDQAIAASIDELEQLRQQTATALGEELAKIFDFHQGMLRDEYLIKQIRAIVDADRVTAEYAVYQATHRLAETFLQQERSYLRERVSDVYDLQKRILKHLVGYTRTELSQLTSPAVVVAHDLTPSQTAALDKTKIKGLATDAGGRTSHTAILAHALGIPAVVGLGSITRQIASGETVIIDGHQGQIIIDPDAAKLMEYRQELRRMAAMEDTLGELSKLPAVTKDGTKVNLLANIEFPSEIPPAIHNGAVGIGLYRTEFLFLAADNEPAEQEQYETYVEAIRNLDGLPLTVRTLDLGADKLTHQMTLAGGDTHERNPFLGCRSIRLCLQNLPLFKTQLRAILRASTQGPVKIMFPLISNIMELRQAKMILNDVMEDLDEQGIEYARDIPIGIMVEVPSAALQARAFTREVDFFSIGTNDLIQYTVAVDRGNERIASLYSAAHPAVISLIKEIIRAGQRAKIDVSLCGEMAGEPEFTMLLLGLGLRCFSITPPAIPEIKRILRSVNIEQCQKVARRVSAFDSDREVLNYLRDELGKVVPEAIGGRSARY</sequence>
<evidence type="ECO:0000256" key="14">
    <source>
        <dbReference type="ARBA" id="ARBA00022777"/>
    </source>
</evidence>
<evidence type="ECO:0000256" key="2">
    <source>
        <dbReference type="ARBA" id="ARBA00001946"/>
    </source>
</evidence>
<name>A0ABV4U0L8_9BACT</name>
<evidence type="ECO:0000256" key="9">
    <source>
        <dbReference type="ARBA" id="ARBA00022490"/>
    </source>
</evidence>
<keyword evidence="12 17" id="KW-0598">Phosphotransferase system</keyword>
<dbReference type="PANTHER" id="PTHR46244:SF3">
    <property type="entry name" value="PHOSPHOENOLPYRUVATE-PROTEIN PHOSPHOTRANSFERASE"/>
    <property type="match status" value="1"/>
</dbReference>
<keyword evidence="10 17" id="KW-0762">Sugar transport</keyword>
<dbReference type="EMBL" id="JBGUBD010000001">
    <property type="protein sequence ID" value="MFA9477140.1"/>
    <property type="molecule type" value="Genomic_DNA"/>
</dbReference>
<dbReference type="InterPro" id="IPR036637">
    <property type="entry name" value="Phosphohistidine_dom_sf"/>
</dbReference>
<comment type="subcellular location">
    <subcellularLocation>
        <location evidence="4 17">Cytoplasm</location>
    </subcellularLocation>
</comment>
<dbReference type="PIRSF" id="PIRSF000732">
    <property type="entry name" value="PTS_enzyme_I"/>
    <property type="match status" value="1"/>
</dbReference>
<comment type="function">
    <text evidence="3 17">General (non sugar-specific) component of the phosphoenolpyruvate-dependent sugar phosphotransferase system (sugar PTS). This major carbohydrate active-transport system catalyzes the phosphorylation of incoming sugar substrates concomitantly with their translocation across the cell membrane. Enzyme I transfers the phosphoryl group from phosphoenolpyruvate (PEP) to the phosphoryl carrier protein (HPr).</text>
</comment>
<evidence type="ECO:0000259" key="18">
    <source>
        <dbReference type="Pfam" id="PF00391"/>
    </source>
</evidence>
<dbReference type="Gene3D" id="3.20.20.60">
    <property type="entry name" value="Phosphoenolpyruvate-binding domains"/>
    <property type="match status" value="1"/>
</dbReference>
<evidence type="ECO:0000256" key="11">
    <source>
        <dbReference type="ARBA" id="ARBA00022679"/>
    </source>
</evidence>
<evidence type="ECO:0000259" key="19">
    <source>
        <dbReference type="Pfam" id="PF02896"/>
    </source>
</evidence>
<keyword evidence="14 17" id="KW-0418">Kinase</keyword>
<protein>
    <recommendedName>
        <fullName evidence="7 17">Phosphoenolpyruvate-protein phosphotransferase</fullName>
        <ecNumber evidence="6 17">2.7.3.9</ecNumber>
    </recommendedName>
    <alternativeName>
        <fullName evidence="16 17">Phosphotransferase system, enzyme I</fullName>
    </alternativeName>
</protein>
<evidence type="ECO:0000256" key="7">
    <source>
        <dbReference type="ARBA" id="ARBA00016544"/>
    </source>
</evidence>
<keyword evidence="11 17" id="KW-0808">Transferase</keyword>
<dbReference type="InterPro" id="IPR023151">
    <property type="entry name" value="PEP_util_CS"/>
</dbReference>
<dbReference type="InterPro" id="IPR024692">
    <property type="entry name" value="PTS_EI"/>
</dbReference>
<evidence type="ECO:0000256" key="10">
    <source>
        <dbReference type="ARBA" id="ARBA00022597"/>
    </source>
</evidence>
<comment type="similarity">
    <text evidence="5 17">Belongs to the PEP-utilizing enzyme family.</text>
</comment>
<dbReference type="Pfam" id="PF05524">
    <property type="entry name" value="PEP-utilisers_N"/>
    <property type="match status" value="1"/>
</dbReference>
<dbReference type="PROSITE" id="PS00742">
    <property type="entry name" value="PEP_ENZYMES_2"/>
    <property type="match status" value="1"/>
</dbReference>
<dbReference type="GO" id="GO:0008965">
    <property type="term" value="F:phosphoenolpyruvate-protein phosphotransferase activity"/>
    <property type="evidence" value="ECO:0007669"/>
    <property type="project" value="UniProtKB-EC"/>
</dbReference>
<comment type="caution">
    <text evidence="21">The sequence shown here is derived from an EMBL/GenBank/DDBJ whole genome shotgun (WGS) entry which is preliminary data.</text>
</comment>
<dbReference type="SUPFAM" id="SSF47831">
    <property type="entry name" value="Enzyme I of the PEP:sugar phosphotransferase system HPr-binding (sub)domain"/>
    <property type="match status" value="1"/>
</dbReference>
<feature type="domain" description="PEP-utilising enzyme mobile" evidence="18">
    <location>
        <begin position="156"/>
        <end position="227"/>
    </location>
</feature>
<evidence type="ECO:0000256" key="13">
    <source>
        <dbReference type="ARBA" id="ARBA00022723"/>
    </source>
</evidence>
<evidence type="ECO:0000256" key="12">
    <source>
        <dbReference type="ARBA" id="ARBA00022683"/>
    </source>
</evidence>
<proteinExistence type="inferred from homology"/>